<proteinExistence type="predicted"/>
<dbReference type="RefSeq" id="WP_093230606.1">
    <property type="nucleotide sequence ID" value="NZ_FORR01000012.1"/>
</dbReference>
<dbReference type="AlphaFoldDB" id="A0A1I3S790"/>
<dbReference type="PANTHER" id="PTHR43249:SF1">
    <property type="entry name" value="D-GLUCOSIDE 3-DEHYDROGENASE"/>
    <property type="match status" value="1"/>
</dbReference>
<dbReference type="Pfam" id="PF22725">
    <property type="entry name" value="GFO_IDH_MocA_C3"/>
    <property type="match status" value="1"/>
</dbReference>
<evidence type="ECO:0000259" key="2">
    <source>
        <dbReference type="Pfam" id="PF22725"/>
    </source>
</evidence>
<evidence type="ECO:0000313" key="4">
    <source>
        <dbReference type="Proteomes" id="UP000199545"/>
    </source>
</evidence>
<dbReference type="STRING" id="46223.SAMN05421852_1124"/>
<feature type="domain" description="Gfo/Idh/MocA-like oxidoreductase N-terminal" evidence="1">
    <location>
        <begin position="6"/>
        <end position="122"/>
    </location>
</feature>
<name>A0A1I3S790_9BACL</name>
<gene>
    <name evidence="3" type="ORF">SAMN05421852_1124</name>
</gene>
<evidence type="ECO:0000259" key="1">
    <source>
        <dbReference type="Pfam" id="PF01408"/>
    </source>
</evidence>
<dbReference type="InterPro" id="IPR055170">
    <property type="entry name" value="GFO_IDH_MocA-like_dom"/>
</dbReference>
<sequence>MSQTVKFGIVGAGGISEAHLKAIQKEPRVVVGAIADVVKEVAIGQAGKYQIPNVYQDYREMLENDDLDAVIICVPNFLHAPVAIDALKAGKHVLSEKPMALNSELAKQMIETADQTGKVLMIAQNNRFHAETTMLKKWIAENKLGQIYHAKTGWVRRNGIPGWGSWFTQKELSGGGALIDVGVHVLDLTLWLMDFPKPVSVMGKTYDVFGPEKKKLLGYGKVVDQGSYNVEDLAVAMIQFEEGSSLVLDASWASHIAQERVYVSLYGKEGGAELDLFHKKLTLYTDSPDGPVDQISHLPPEDERLNLLKHFVDVIEGKAEPICKPEQSLLVQQILDAIYQSAEKGELIRF</sequence>
<dbReference type="InterPro" id="IPR036291">
    <property type="entry name" value="NAD(P)-bd_dom_sf"/>
</dbReference>
<dbReference type="InterPro" id="IPR000683">
    <property type="entry name" value="Gfo/Idh/MocA-like_OxRdtase_N"/>
</dbReference>
<dbReference type="SUPFAM" id="SSF51735">
    <property type="entry name" value="NAD(P)-binding Rossmann-fold domains"/>
    <property type="match status" value="1"/>
</dbReference>
<dbReference type="PANTHER" id="PTHR43249">
    <property type="entry name" value="UDP-N-ACETYL-2-AMINO-2-DEOXY-D-GLUCURONATE OXIDASE"/>
    <property type="match status" value="1"/>
</dbReference>
<keyword evidence="4" id="KW-1185">Reference proteome</keyword>
<dbReference type="EMBL" id="FORR01000012">
    <property type="protein sequence ID" value="SFJ53427.1"/>
    <property type="molecule type" value="Genomic_DNA"/>
</dbReference>
<dbReference type="OrthoDB" id="9815825at2"/>
<dbReference type="GO" id="GO:0000166">
    <property type="term" value="F:nucleotide binding"/>
    <property type="evidence" value="ECO:0007669"/>
    <property type="project" value="InterPro"/>
</dbReference>
<evidence type="ECO:0000313" key="3">
    <source>
        <dbReference type="EMBL" id="SFJ53427.1"/>
    </source>
</evidence>
<reference evidence="3 4" key="1">
    <citation type="submission" date="2016-10" db="EMBL/GenBank/DDBJ databases">
        <authorList>
            <person name="de Groot N.N."/>
        </authorList>
    </citation>
    <scope>NUCLEOTIDE SEQUENCE [LARGE SCALE GENOMIC DNA]</scope>
    <source>
        <strain evidence="3 4">DSM 44778</strain>
    </source>
</reference>
<protein>
    <submittedName>
        <fullName evidence="3">Predicted dehydrogenase</fullName>
    </submittedName>
</protein>
<organism evidence="3 4">
    <name type="scientific">Thermoflavimicrobium dichotomicum</name>
    <dbReference type="NCBI Taxonomy" id="46223"/>
    <lineage>
        <taxon>Bacteria</taxon>
        <taxon>Bacillati</taxon>
        <taxon>Bacillota</taxon>
        <taxon>Bacilli</taxon>
        <taxon>Bacillales</taxon>
        <taxon>Thermoactinomycetaceae</taxon>
        <taxon>Thermoflavimicrobium</taxon>
    </lineage>
</organism>
<dbReference type="Gene3D" id="3.30.360.10">
    <property type="entry name" value="Dihydrodipicolinate Reductase, domain 2"/>
    <property type="match status" value="1"/>
</dbReference>
<feature type="domain" description="GFO/IDH/MocA-like oxidoreductase" evidence="2">
    <location>
        <begin position="135"/>
        <end position="272"/>
    </location>
</feature>
<dbReference type="Gene3D" id="3.40.50.720">
    <property type="entry name" value="NAD(P)-binding Rossmann-like Domain"/>
    <property type="match status" value="1"/>
</dbReference>
<dbReference type="Pfam" id="PF01408">
    <property type="entry name" value="GFO_IDH_MocA"/>
    <property type="match status" value="1"/>
</dbReference>
<accession>A0A1I3S790</accession>
<dbReference type="SUPFAM" id="SSF55347">
    <property type="entry name" value="Glyceraldehyde-3-phosphate dehydrogenase-like, C-terminal domain"/>
    <property type="match status" value="1"/>
</dbReference>
<dbReference type="Proteomes" id="UP000199545">
    <property type="component" value="Unassembled WGS sequence"/>
</dbReference>
<dbReference type="InterPro" id="IPR052515">
    <property type="entry name" value="Gfo/Idh/MocA_Oxidoreductase"/>
</dbReference>